<evidence type="ECO:0000313" key="8">
    <source>
        <dbReference type="EMBL" id="OUM20406.1"/>
    </source>
</evidence>
<keyword evidence="9" id="KW-1185">Reference proteome</keyword>
<dbReference type="GO" id="GO:0006282">
    <property type="term" value="P:regulation of DNA repair"/>
    <property type="evidence" value="ECO:0007669"/>
    <property type="project" value="UniProtKB-UniRule"/>
</dbReference>
<dbReference type="Proteomes" id="UP000194903">
    <property type="component" value="Unassembled WGS sequence"/>
</dbReference>
<dbReference type="Gene3D" id="1.10.10.10">
    <property type="entry name" value="Winged helix-like DNA-binding domain superfamily/Winged helix DNA-binding domain"/>
    <property type="match status" value="3"/>
</dbReference>
<dbReference type="Pfam" id="PF21981">
    <property type="entry name" value="RecX_HTH3"/>
    <property type="match status" value="1"/>
</dbReference>
<keyword evidence="4 5" id="KW-0963">Cytoplasm</keyword>
<accession>A0A252F3R2</accession>
<dbReference type="Pfam" id="PF02631">
    <property type="entry name" value="RecX_HTH2"/>
    <property type="match status" value="1"/>
</dbReference>
<evidence type="ECO:0000256" key="5">
    <source>
        <dbReference type="HAMAP-Rule" id="MF_01114"/>
    </source>
</evidence>
<name>A0A252F3R2_9FIRM</name>
<dbReference type="InterPro" id="IPR003783">
    <property type="entry name" value="Regulatory_RecX"/>
</dbReference>
<evidence type="ECO:0000259" key="7">
    <source>
        <dbReference type="Pfam" id="PF21981"/>
    </source>
</evidence>
<dbReference type="PANTHER" id="PTHR33602">
    <property type="entry name" value="REGULATORY PROTEIN RECX FAMILY PROTEIN"/>
    <property type="match status" value="1"/>
</dbReference>
<dbReference type="PANTHER" id="PTHR33602:SF1">
    <property type="entry name" value="REGULATORY PROTEIN RECX FAMILY PROTEIN"/>
    <property type="match status" value="1"/>
</dbReference>
<comment type="caution">
    <text evidence="8">The sequence shown here is derived from an EMBL/GenBank/DDBJ whole genome shotgun (WGS) entry which is preliminary data.</text>
</comment>
<dbReference type="InterPro" id="IPR036388">
    <property type="entry name" value="WH-like_DNA-bd_sf"/>
</dbReference>
<dbReference type="InterPro" id="IPR053924">
    <property type="entry name" value="RecX_HTH_2nd"/>
</dbReference>
<evidence type="ECO:0000256" key="2">
    <source>
        <dbReference type="ARBA" id="ARBA00009695"/>
    </source>
</evidence>
<evidence type="ECO:0000313" key="9">
    <source>
        <dbReference type="Proteomes" id="UP000194903"/>
    </source>
</evidence>
<feature type="domain" description="RecX second three-helical" evidence="6">
    <location>
        <begin position="59"/>
        <end position="99"/>
    </location>
</feature>
<dbReference type="OrthoDB" id="1734100at2"/>
<evidence type="ECO:0000256" key="4">
    <source>
        <dbReference type="ARBA" id="ARBA00022490"/>
    </source>
</evidence>
<dbReference type="InterPro" id="IPR053925">
    <property type="entry name" value="RecX_HTH_3rd"/>
</dbReference>
<dbReference type="HAMAP" id="MF_01114">
    <property type="entry name" value="RecX"/>
    <property type="match status" value="1"/>
</dbReference>
<feature type="domain" description="RecX third three-helical" evidence="7">
    <location>
        <begin position="105"/>
        <end position="148"/>
    </location>
</feature>
<reference evidence="8 9" key="1">
    <citation type="submission" date="2017-05" db="EMBL/GenBank/DDBJ databases">
        <title>Butyricicoccus porcorum sp. nov. a butyrate-producing bacterium from the swine intestinal tract.</title>
        <authorList>
            <person name="Trachsel J."/>
            <person name="Humphrey S."/>
            <person name="Allen H.K."/>
        </authorList>
    </citation>
    <scope>NUCLEOTIDE SEQUENCE [LARGE SCALE GENOMIC DNA]</scope>
    <source>
        <strain evidence="8">BB10</strain>
    </source>
</reference>
<comment type="similarity">
    <text evidence="2 5">Belongs to the RecX family.</text>
</comment>
<dbReference type="GO" id="GO:0005737">
    <property type="term" value="C:cytoplasm"/>
    <property type="evidence" value="ECO:0007669"/>
    <property type="project" value="UniProtKB-SubCell"/>
</dbReference>
<organism evidence="8 9">
    <name type="scientific">Butyricicoccus porcorum</name>
    <dbReference type="NCBI Taxonomy" id="1945634"/>
    <lineage>
        <taxon>Bacteria</taxon>
        <taxon>Bacillati</taxon>
        <taxon>Bacillota</taxon>
        <taxon>Clostridia</taxon>
        <taxon>Eubacteriales</taxon>
        <taxon>Butyricicoccaceae</taxon>
        <taxon>Butyricicoccus</taxon>
    </lineage>
</organism>
<evidence type="ECO:0000256" key="3">
    <source>
        <dbReference type="ARBA" id="ARBA00018111"/>
    </source>
</evidence>
<sequence>MDGQQDEEQYRKAAECAAKMLARRPLSAAMLEKKLLEKKFCEQAAGYAVERMRVLGAVDDAAFAELVVRSYARRGCGELRIRQELRVRGVPDDVIAQALRDFEPEMDAMLKLLDKRLRGDVSDRRECEKAMAALQRRGFTFSQIRAAMQAYRTEAEEDQ</sequence>
<comment type="subcellular location">
    <subcellularLocation>
        <location evidence="1 5">Cytoplasm</location>
    </subcellularLocation>
</comment>
<dbReference type="RefSeq" id="WP_087018783.1">
    <property type="nucleotide sequence ID" value="NZ_CP178353.1"/>
</dbReference>
<evidence type="ECO:0000256" key="1">
    <source>
        <dbReference type="ARBA" id="ARBA00004496"/>
    </source>
</evidence>
<protein>
    <recommendedName>
        <fullName evidence="3 5">Regulatory protein RecX</fullName>
    </recommendedName>
</protein>
<evidence type="ECO:0000259" key="6">
    <source>
        <dbReference type="Pfam" id="PF02631"/>
    </source>
</evidence>
<dbReference type="EMBL" id="NHOC01000005">
    <property type="protein sequence ID" value="OUM20406.1"/>
    <property type="molecule type" value="Genomic_DNA"/>
</dbReference>
<dbReference type="AlphaFoldDB" id="A0A252F3R2"/>
<gene>
    <name evidence="5" type="primary">recX</name>
    <name evidence="8" type="ORF">CBW42_06090</name>
</gene>
<comment type="function">
    <text evidence="5">Modulates RecA activity.</text>
</comment>
<proteinExistence type="inferred from homology"/>